<dbReference type="SUPFAM" id="SSF56519">
    <property type="entry name" value="Penicillin binding protein dimerisation domain"/>
    <property type="match status" value="1"/>
</dbReference>
<dbReference type="RefSeq" id="WP_377932463.1">
    <property type="nucleotide sequence ID" value="NZ_JBHUEA010000004.1"/>
</dbReference>
<dbReference type="PANTHER" id="PTHR30627:SF1">
    <property type="entry name" value="PEPTIDOGLYCAN D,D-TRANSPEPTIDASE FTSI"/>
    <property type="match status" value="1"/>
</dbReference>
<comment type="caution">
    <text evidence="6">The sequence shown here is derived from an EMBL/GenBank/DDBJ whole genome shotgun (WGS) entry which is preliminary data.</text>
</comment>
<feature type="domain" description="Penicillin-binding protein dimerisation" evidence="5">
    <location>
        <begin position="56"/>
        <end position="205"/>
    </location>
</feature>
<evidence type="ECO:0000313" key="7">
    <source>
        <dbReference type="Proteomes" id="UP001597347"/>
    </source>
</evidence>
<evidence type="ECO:0000259" key="5">
    <source>
        <dbReference type="Pfam" id="PF03717"/>
    </source>
</evidence>
<dbReference type="Gene3D" id="3.90.1310.10">
    <property type="entry name" value="Penicillin-binding protein 2a (Domain 2)"/>
    <property type="match status" value="1"/>
</dbReference>
<reference evidence="7" key="1">
    <citation type="journal article" date="2019" name="Int. J. Syst. Evol. Microbiol.">
        <title>The Global Catalogue of Microorganisms (GCM) 10K type strain sequencing project: providing services to taxonomists for standard genome sequencing and annotation.</title>
        <authorList>
            <consortium name="The Broad Institute Genomics Platform"/>
            <consortium name="The Broad Institute Genome Sequencing Center for Infectious Disease"/>
            <person name="Wu L."/>
            <person name="Ma J."/>
        </authorList>
    </citation>
    <scope>NUCLEOTIDE SEQUENCE [LARGE SCALE GENOMIC DNA]</scope>
    <source>
        <strain evidence="7">CGMCC 1.12471</strain>
    </source>
</reference>
<dbReference type="Pfam" id="PF00905">
    <property type="entry name" value="Transpeptidase"/>
    <property type="match status" value="1"/>
</dbReference>
<dbReference type="Gene3D" id="3.40.710.10">
    <property type="entry name" value="DD-peptidase/beta-lactamase superfamily"/>
    <property type="match status" value="1"/>
</dbReference>
<keyword evidence="7" id="KW-1185">Reference proteome</keyword>
<evidence type="ECO:0000259" key="4">
    <source>
        <dbReference type="Pfam" id="PF00905"/>
    </source>
</evidence>
<dbReference type="InterPro" id="IPR012338">
    <property type="entry name" value="Beta-lactam/transpept-like"/>
</dbReference>
<keyword evidence="3" id="KW-0472">Membrane</keyword>
<dbReference type="EMBL" id="JBHUEA010000004">
    <property type="protein sequence ID" value="MFD1720806.1"/>
    <property type="molecule type" value="Genomic_DNA"/>
</dbReference>
<dbReference type="InterPro" id="IPR001460">
    <property type="entry name" value="PCN-bd_Tpept"/>
</dbReference>
<evidence type="ECO:0000256" key="3">
    <source>
        <dbReference type="ARBA" id="ARBA00023136"/>
    </source>
</evidence>
<name>A0ABW4LF56_9MICO</name>
<dbReference type="Pfam" id="PF03717">
    <property type="entry name" value="PBP_dimer"/>
    <property type="match status" value="1"/>
</dbReference>
<feature type="domain" description="Penicillin-binding protein transpeptidase" evidence="4">
    <location>
        <begin position="248"/>
        <end position="558"/>
    </location>
</feature>
<sequence>MGRRRRPGRFRPLFVLVLVVVLAGVVLGRLADVQVVRADALRAESKDRRSTTSVLPGPRGDIVDADGTVLATTVQRWEVTAVPWIAVSSKRFEADAAAVASALRLDPAAVRGALTKDPKAQYALIAKQIDAAALERVKRLDLGWLYYRAVEQRTYPAGAVAGNLIGFVGAQQQPQAGIEYGWDRCLAGKDGESVAEVSAGGTPIPGSDAVVRPAEPGGKVELTVQRDLQYYAQQVLAERARETAAQWGAVVVEEVRTGRLLAVADWPTVNPNRVGVTAAADAGALGSRAFTAPYEPGSTMKPITAAMLLDHGLAAPGSRVVAPYRLRTADGADVNDSEHHGDERLTLTGVLVESSNTGISQLGARLPDQERYDELKAFGFGARTEVGFGAEATGTLGVGAPHWDPQSRLATMFGQGMTASAVQMASAYQALGNGGVRLPVRLVESCTGADGEVHRVDTGAPRRVVSAKAARGTVRMLENVATKGWLRDVVRIPGYRVATKTGTAQESDGRGGYAKGYLVSLAGIAPADDPRYVVYVVLDAPARMNTSEAPAPVFQKVMSRALQSGGVTPSGTTSPDLPARW</sequence>
<protein>
    <submittedName>
        <fullName evidence="6">Peptidoglycan D,D-transpeptidase FtsI family protein</fullName>
    </submittedName>
</protein>
<dbReference type="SUPFAM" id="SSF56601">
    <property type="entry name" value="beta-lactamase/transpeptidase-like"/>
    <property type="match status" value="1"/>
</dbReference>
<dbReference type="Proteomes" id="UP001597347">
    <property type="component" value="Unassembled WGS sequence"/>
</dbReference>
<comment type="subcellular location">
    <subcellularLocation>
        <location evidence="1">Membrane</location>
    </subcellularLocation>
</comment>
<dbReference type="PANTHER" id="PTHR30627">
    <property type="entry name" value="PEPTIDOGLYCAN D,D-TRANSPEPTIDASE"/>
    <property type="match status" value="1"/>
</dbReference>
<evidence type="ECO:0000256" key="2">
    <source>
        <dbReference type="ARBA" id="ARBA00007171"/>
    </source>
</evidence>
<dbReference type="InterPro" id="IPR036138">
    <property type="entry name" value="PBP_dimer_sf"/>
</dbReference>
<dbReference type="InterPro" id="IPR005311">
    <property type="entry name" value="PBP_dimer"/>
</dbReference>
<dbReference type="Gene3D" id="3.30.450.330">
    <property type="match status" value="1"/>
</dbReference>
<organism evidence="6 7">
    <name type="scientific">Amnibacterium endophyticum</name>
    <dbReference type="NCBI Taxonomy" id="2109337"/>
    <lineage>
        <taxon>Bacteria</taxon>
        <taxon>Bacillati</taxon>
        <taxon>Actinomycetota</taxon>
        <taxon>Actinomycetes</taxon>
        <taxon>Micrococcales</taxon>
        <taxon>Microbacteriaceae</taxon>
        <taxon>Amnibacterium</taxon>
    </lineage>
</organism>
<evidence type="ECO:0000313" key="6">
    <source>
        <dbReference type="EMBL" id="MFD1720806.1"/>
    </source>
</evidence>
<evidence type="ECO:0000256" key="1">
    <source>
        <dbReference type="ARBA" id="ARBA00004370"/>
    </source>
</evidence>
<dbReference type="InterPro" id="IPR050515">
    <property type="entry name" value="Beta-lactam/transpept"/>
</dbReference>
<accession>A0ABW4LF56</accession>
<proteinExistence type="inferred from homology"/>
<comment type="similarity">
    <text evidence="2">Belongs to the transpeptidase family.</text>
</comment>
<gene>
    <name evidence="6" type="ORF">ACFSBI_04530</name>
</gene>